<dbReference type="OrthoDB" id="3265734at2759"/>
<dbReference type="EMBL" id="LUEZ02000110">
    <property type="protein sequence ID" value="RDB17574.1"/>
    <property type="molecule type" value="Genomic_DNA"/>
</dbReference>
<reference evidence="3" key="1">
    <citation type="submission" date="2018-04" db="EMBL/GenBank/DDBJ databases">
        <title>Whole genome sequencing of Hypsizygus marmoreus.</title>
        <authorList>
            <person name="Choi I.-G."/>
            <person name="Min B."/>
            <person name="Kim J.-G."/>
            <person name="Kim S."/>
            <person name="Oh Y.-L."/>
            <person name="Kong W.-S."/>
            <person name="Park H."/>
            <person name="Jeong J."/>
            <person name="Song E.-S."/>
        </authorList>
    </citation>
    <scope>NUCLEOTIDE SEQUENCE [LARGE SCALE GENOMIC DNA]</scope>
    <source>
        <strain evidence="3">51987-8</strain>
    </source>
</reference>
<keyword evidence="2" id="KW-0472">Membrane</keyword>
<organism evidence="3 4">
    <name type="scientific">Hypsizygus marmoreus</name>
    <name type="common">White beech mushroom</name>
    <name type="synonym">Agaricus marmoreus</name>
    <dbReference type="NCBI Taxonomy" id="39966"/>
    <lineage>
        <taxon>Eukaryota</taxon>
        <taxon>Fungi</taxon>
        <taxon>Dikarya</taxon>
        <taxon>Basidiomycota</taxon>
        <taxon>Agaricomycotina</taxon>
        <taxon>Agaricomycetes</taxon>
        <taxon>Agaricomycetidae</taxon>
        <taxon>Agaricales</taxon>
        <taxon>Tricholomatineae</taxon>
        <taxon>Lyophyllaceae</taxon>
        <taxon>Hypsizygus</taxon>
    </lineage>
</organism>
<feature type="transmembrane region" description="Helical" evidence="2">
    <location>
        <begin position="225"/>
        <end position="250"/>
    </location>
</feature>
<accession>A0A369JDS2</accession>
<comment type="caution">
    <text evidence="3">The sequence shown here is derived from an EMBL/GenBank/DDBJ whole genome shotgun (WGS) entry which is preliminary data.</text>
</comment>
<gene>
    <name evidence="3" type="ORF">Hypma_001142</name>
</gene>
<feature type="compositionally biased region" description="Polar residues" evidence="1">
    <location>
        <begin position="173"/>
        <end position="219"/>
    </location>
</feature>
<protein>
    <submittedName>
        <fullName evidence="3">Uncharacterized protein</fullName>
    </submittedName>
</protein>
<keyword evidence="2" id="KW-0812">Transmembrane</keyword>
<dbReference type="AlphaFoldDB" id="A0A369JDS2"/>
<evidence type="ECO:0000256" key="1">
    <source>
        <dbReference type="SAM" id="MobiDB-lite"/>
    </source>
</evidence>
<proteinExistence type="predicted"/>
<evidence type="ECO:0000313" key="3">
    <source>
        <dbReference type="EMBL" id="RDB17574.1"/>
    </source>
</evidence>
<feature type="region of interest" description="Disordered" evidence="1">
    <location>
        <begin position="169"/>
        <end position="220"/>
    </location>
</feature>
<sequence length="369" mass="39266">MANRVSIDDEDSRIQYSVGQWKLTDGKPDEFHNTSHRTRKGGATATLIFNGSAVDVYGTLPNAQPADTVASFTIDGINFATITLPRSPVVAYRQLLFTASNLDDGQHTLIVTCVADGGPLQLDYFDVISSILTTSPSTTSLHQPTPITTLQSSTRLTLTASAVHTVRPWSSPDAVSSSVGPSNPLTLIPSTSSSATDSPETNPDSPKPNPGTNNPSTASRAEKPVGMIIGGAVGGVAALAVAVFFCGYYYRRRRARCHAVQYSPPSPFRALGRPQSEAITKARRMGVFASRSDLDLQGPQPPSASNDSRYVTPSGIPIEKSTRRTRGKKYRGTDSINTGTSDIPREDEPPPYGHLETSASDSGSVLCLV</sequence>
<keyword evidence="4" id="KW-1185">Reference proteome</keyword>
<feature type="region of interest" description="Disordered" evidence="1">
    <location>
        <begin position="293"/>
        <end position="369"/>
    </location>
</feature>
<name>A0A369JDS2_HYPMA</name>
<dbReference type="Gene3D" id="2.60.120.260">
    <property type="entry name" value="Galactose-binding domain-like"/>
    <property type="match status" value="1"/>
</dbReference>
<evidence type="ECO:0000313" key="4">
    <source>
        <dbReference type="Proteomes" id="UP000076154"/>
    </source>
</evidence>
<keyword evidence="2" id="KW-1133">Transmembrane helix</keyword>
<dbReference type="InParanoid" id="A0A369JDS2"/>
<dbReference type="Proteomes" id="UP000076154">
    <property type="component" value="Unassembled WGS sequence"/>
</dbReference>
<evidence type="ECO:0000256" key="2">
    <source>
        <dbReference type="SAM" id="Phobius"/>
    </source>
</evidence>
<dbReference type="STRING" id="39966.A0A369JDS2"/>